<dbReference type="EMBL" id="CP045915">
    <property type="protein sequence ID" value="QGH32862.1"/>
    <property type="molecule type" value="Genomic_DNA"/>
</dbReference>
<evidence type="ECO:0000313" key="2">
    <source>
        <dbReference type="Proteomes" id="UP000339690"/>
    </source>
</evidence>
<name>A0A5Q2TFD9_9BACI</name>
<accession>A0A5Q2TFD9</accession>
<sequence>MQSLTMEDKMRNDLYIAGDLTLPGGTFKDVVIRGKLETKEDLDCNEYIAILAEYKHGINDYTIKTEISNITIGY</sequence>
<dbReference type="KEGG" id="grc:GI584_01805"/>
<evidence type="ECO:0000313" key="1">
    <source>
        <dbReference type="EMBL" id="QGH32862.1"/>
    </source>
</evidence>
<keyword evidence="2" id="KW-1185">Reference proteome</keyword>
<protein>
    <submittedName>
        <fullName evidence="1">Uncharacterized protein</fullName>
    </submittedName>
</protein>
<gene>
    <name evidence="1" type="ORF">GI584_01805</name>
</gene>
<dbReference type="Proteomes" id="UP000339690">
    <property type="component" value="Chromosome"/>
</dbReference>
<reference evidence="1 2" key="1">
    <citation type="submission" date="2019-11" db="EMBL/GenBank/DDBJ databases">
        <title>Gracilibacillus salitolerans sp. nov., a moderate halophile isolated from a saline soil in northwest China.</title>
        <authorList>
            <person name="Gan L."/>
        </authorList>
    </citation>
    <scope>NUCLEOTIDE SEQUENCE [LARGE SCALE GENOMIC DNA]</scope>
    <source>
        <strain evidence="1 2">SCU50</strain>
    </source>
</reference>
<proteinExistence type="predicted"/>
<dbReference type="AlphaFoldDB" id="A0A5Q2TFD9"/>
<organism evidence="1 2">
    <name type="scientific">Gracilibacillus salitolerans</name>
    <dbReference type="NCBI Taxonomy" id="2663022"/>
    <lineage>
        <taxon>Bacteria</taxon>
        <taxon>Bacillati</taxon>
        <taxon>Bacillota</taxon>
        <taxon>Bacilli</taxon>
        <taxon>Bacillales</taxon>
        <taxon>Bacillaceae</taxon>
        <taxon>Gracilibacillus</taxon>
    </lineage>
</organism>